<evidence type="ECO:0000313" key="3">
    <source>
        <dbReference type="EMBL" id="MEQ2456335.1"/>
    </source>
</evidence>
<sequence length="74" mass="8528">MDTKHYKMFVQIGLNIMYYRKERGWTQMDLAEAVDLSRNHMQRIEAATAAPSLSTLLDIADALEVPVQKLFDAR</sequence>
<dbReference type="Gene3D" id="1.10.260.40">
    <property type="entry name" value="lambda repressor-like DNA-binding domains"/>
    <property type="match status" value="1"/>
</dbReference>
<dbReference type="PANTHER" id="PTHR46797:SF1">
    <property type="entry name" value="METHYLPHOSPHONATE SYNTHASE"/>
    <property type="match status" value="1"/>
</dbReference>
<dbReference type="PANTHER" id="PTHR46797">
    <property type="entry name" value="HTH-TYPE TRANSCRIPTIONAL REGULATOR"/>
    <property type="match status" value="1"/>
</dbReference>
<feature type="domain" description="HTH cro/C1-type" evidence="2">
    <location>
        <begin position="16"/>
        <end position="70"/>
    </location>
</feature>
<name>A0ABV1EP12_9FIRM</name>
<dbReference type="InterPro" id="IPR010982">
    <property type="entry name" value="Lambda_DNA-bd_dom_sf"/>
</dbReference>
<dbReference type="Proteomes" id="UP001440599">
    <property type="component" value="Unassembled WGS sequence"/>
</dbReference>
<keyword evidence="4" id="KW-1185">Reference proteome</keyword>
<dbReference type="InterPro" id="IPR050807">
    <property type="entry name" value="TransReg_Diox_bact_type"/>
</dbReference>
<evidence type="ECO:0000313" key="4">
    <source>
        <dbReference type="Proteomes" id="UP001440599"/>
    </source>
</evidence>
<dbReference type="Pfam" id="PF01381">
    <property type="entry name" value="HTH_3"/>
    <property type="match status" value="1"/>
</dbReference>
<organism evidence="3 4">
    <name type="scientific">Flavonifractor hominis</name>
    <dbReference type="NCBI Taxonomy" id="3133178"/>
    <lineage>
        <taxon>Bacteria</taxon>
        <taxon>Bacillati</taxon>
        <taxon>Bacillota</taxon>
        <taxon>Clostridia</taxon>
        <taxon>Eubacteriales</taxon>
        <taxon>Oscillospiraceae</taxon>
        <taxon>Flavonifractor</taxon>
    </lineage>
</organism>
<evidence type="ECO:0000256" key="1">
    <source>
        <dbReference type="ARBA" id="ARBA00023125"/>
    </source>
</evidence>
<dbReference type="EMBL" id="JBBMFT010000003">
    <property type="protein sequence ID" value="MEQ2456335.1"/>
    <property type="molecule type" value="Genomic_DNA"/>
</dbReference>
<dbReference type="InterPro" id="IPR001387">
    <property type="entry name" value="Cro/C1-type_HTH"/>
</dbReference>
<dbReference type="SUPFAM" id="SSF47413">
    <property type="entry name" value="lambda repressor-like DNA-binding domains"/>
    <property type="match status" value="1"/>
</dbReference>
<accession>A0ABV1EP12</accession>
<comment type="caution">
    <text evidence="3">The sequence shown here is derived from an EMBL/GenBank/DDBJ whole genome shotgun (WGS) entry which is preliminary data.</text>
</comment>
<dbReference type="RefSeq" id="WP_349139932.1">
    <property type="nucleotide sequence ID" value="NZ_JBBMFT010000003.1"/>
</dbReference>
<reference evidence="3 4" key="1">
    <citation type="submission" date="2024-03" db="EMBL/GenBank/DDBJ databases">
        <title>Human intestinal bacterial collection.</title>
        <authorList>
            <person name="Pauvert C."/>
            <person name="Hitch T.C.A."/>
            <person name="Clavel T."/>
        </authorList>
    </citation>
    <scope>NUCLEOTIDE SEQUENCE [LARGE SCALE GENOMIC DNA]</scope>
    <source>
        <strain evidence="3 4">CLA-AP-H34</strain>
    </source>
</reference>
<keyword evidence="1" id="KW-0238">DNA-binding</keyword>
<protein>
    <submittedName>
        <fullName evidence="3">Helix-turn-helix transcriptional regulator</fullName>
    </submittedName>
</protein>
<dbReference type="CDD" id="cd00093">
    <property type="entry name" value="HTH_XRE"/>
    <property type="match status" value="1"/>
</dbReference>
<dbReference type="SMART" id="SM00530">
    <property type="entry name" value="HTH_XRE"/>
    <property type="match status" value="1"/>
</dbReference>
<gene>
    <name evidence="3" type="ORF">WMO45_07355</name>
</gene>
<dbReference type="PROSITE" id="PS50943">
    <property type="entry name" value="HTH_CROC1"/>
    <property type="match status" value="1"/>
</dbReference>
<proteinExistence type="predicted"/>
<evidence type="ECO:0000259" key="2">
    <source>
        <dbReference type="PROSITE" id="PS50943"/>
    </source>
</evidence>